<comment type="similarity">
    <text evidence="2 7">Belongs to the DedA family.</text>
</comment>
<comment type="subcellular location">
    <subcellularLocation>
        <location evidence="1 7">Cell membrane</location>
        <topology evidence="1 7">Multi-pass membrane protein</topology>
    </subcellularLocation>
</comment>
<evidence type="ECO:0000256" key="5">
    <source>
        <dbReference type="ARBA" id="ARBA00022989"/>
    </source>
</evidence>
<evidence type="ECO:0000313" key="12">
    <source>
        <dbReference type="Proteomes" id="UP000233778"/>
    </source>
</evidence>
<evidence type="ECO:0000256" key="2">
    <source>
        <dbReference type="ARBA" id="ARBA00010792"/>
    </source>
</evidence>
<protein>
    <submittedName>
        <fullName evidence="10">DedA family protein</fullName>
    </submittedName>
</protein>
<keyword evidence="5 7" id="KW-1133">Transmembrane helix</keyword>
<evidence type="ECO:0000313" key="9">
    <source>
        <dbReference type="EMBL" id="AUG99407.1"/>
    </source>
</evidence>
<reference evidence="10" key="4">
    <citation type="submission" date="2017-11" db="EMBL/GenBank/DDBJ databases">
        <title>Complete genome sequence of Serratia sp. ATCC 39006.</title>
        <authorList>
            <person name="Hampton H.G."/>
            <person name="Jackson S.A."/>
            <person name="Jauregui R."/>
            <person name="Poulter G.T.M."/>
            <person name="Salmond G.P.C."/>
            <person name="Fineran P.C."/>
        </authorList>
    </citation>
    <scope>NUCLEOTIDE SEQUENCE</scope>
    <source>
        <strain evidence="10">ATCC 39006</strain>
    </source>
</reference>
<feature type="transmembrane region" description="Helical" evidence="7">
    <location>
        <begin position="179"/>
        <end position="198"/>
    </location>
</feature>
<dbReference type="RefSeq" id="WP_021017160.1">
    <property type="nucleotide sequence ID" value="NZ_CP025084.1"/>
</dbReference>
<evidence type="ECO:0000256" key="3">
    <source>
        <dbReference type="ARBA" id="ARBA00022475"/>
    </source>
</evidence>
<keyword evidence="4 7" id="KW-0812">Transmembrane</keyword>
<dbReference type="KEGG" id="sera:Ser39006_006020"/>
<dbReference type="OrthoDB" id="9780918at2"/>
<evidence type="ECO:0000256" key="6">
    <source>
        <dbReference type="ARBA" id="ARBA00023136"/>
    </source>
</evidence>
<sequence length="253" mass="28782">MEVWLEHLITQSLAYSLMAVLLVAFLESLALVGLLLPGTLMMASLGALIGSGKMALYPAWGMGIIGCLLGDWISYFIGWHFRERLHRWSFLQKHQAYLYRTEKTLHQHHIATVLIGRFIGPTRPLIPMIAGMLELAPQRFALPNIIGCLTWPPVYLMPGILAGVAIDIPHEANSSSFKWLLLITAVLVWGAGWLLWQWWRASCVDYSNNVFTLQRLRWFTPLTTAVAVVSLVKLWMHPLMPVYRHLLWQILTS</sequence>
<gene>
    <name evidence="9" type="ORF">CWC46_06015</name>
    <name evidence="10" type="ORF">Ser39006_006020</name>
</gene>
<dbReference type="GO" id="GO:0005886">
    <property type="term" value="C:plasma membrane"/>
    <property type="evidence" value="ECO:0007669"/>
    <property type="project" value="UniProtKB-SubCell"/>
</dbReference>
<dbReference type="InterPro" id="IPR032816">
    <property type="entry name" value="VTT_dom"/>
</dbReference>
<feature type="transmembrane region" description="Helical" evidence="7">
    <location>
        <begin position="56"/>
        <end position="77"/>
    </location>
</feature>
<evidence type="ECO:0000313" key="10">
    <source>
        <dbReference type="EMBL" id="AUH03725.1"/>
    </source>
</evidence>
<evidence type="ECO:0000313" key="11">
    <source>
        <dbReference type="Proteomes" id="UP000017700"/>
    </source>
</evidence>
<feature type="transmembrane region" description="Helical" evidence="7">
    <location>
        <begin position="12"/>
        <end position="36"/>
    </location>
</feature>
<proteinExistence type="inferred from homology"/>
<evidence type="ECO:0000259" key="8">
    <source>
        <dbReference type="Pfam" id="PF09335"/>
    </source>
</evidence>
<dbReference type="PANTHER" id="PTHR30353">
    <property type="entry name" value="INNER MEMBRANE PROTEIN DEDA-RELATED"/>
    <property type="match status" value="1"/>
</dbReference>
<dbReference type="Proteomes" id="UP000017700">
    <property type="component" value="Chromosome"/>
</dbReference>
<keyword evidence="6 7" id="KW-0472">Membrane</keyword>
<reference evidence="10 11" key="1">
    <citation type="journal article" date="2013" name="Genome Announc.">
        <title>Draft genome sequence of Serratia sp. strain ATCC 39006, a model bacterium for analysis of the biosynthesis and regulation of prodigiosin, a carbapenem, and gas vesicles.</title>
        <authorList>
            <person name="Fineran P.C."/>
            <person name="Iglesias Cans M.C."/>
            <person name="Ramsay J.P."/>
            <person name="Wilf N.M."/>
            <person name="Cossyleon D."/>
            <person name="McNeil M.B."/>
            <person name="Williamson N.R."/>
            <person name="Monson R.E."/>
            <person name="Becher S.A."/>
            <person name="Stanton J.A."/>
            <person name="Brugger K."/>
            <person name="Brown S.D."/>
            <person name="Salmond G.P."/>
        </authorList>
    </citation>
    <scope>NUCLEOTIDE SEQUENCE [LARGE SCALE GENOMIC DNA]</scope>
    <source>
        <strain evidence="10">ATCC 39006</strain>
        <strain evidence="11">ATCC 39006 / SC 11482</strain>
    </source>
</reference>
<feature type="transmembrane region" description="Helical" evidence="7">
    <location>
        <begin position="218"/>
        <end position="236"/>
    </location>
</feature>
<dbReference type="KEGG" id="serq:CWC46_06015"/>
<feature type="domain" description="VTT" evidence="8">
    <location>
        <begin position="36"/>
        <end position="159"/>
    </location>
</feature>
<name>A0A2I5T4B5_SERS3</name>
<evidence type="ECO:0000256" key="1">
    <source>
        <dbReference type="ARBA" id="ARBA00004651"/>
    </source>
</evidence>
<dbReference type="Proteomes" id="UP000233778">
    <property type="component" value="Chromosome"/>
</dbReference>
<evidence type="ECO:0000256" key="4">
    <source>
        <dbReference type="ARBA" id="ARBA00022692"/>
    </source>
</evidence>
<dbReference type="AlphaFoldDB" id="A0A2I5T4B5"/>
<reference evidence="9 12" key="3">
    <citation type="submission" date="2017-11" db="EMBL/GenBank/DDBJ databases">
        <title>Complete genome sequence of Serratia sp. ATCC 39006 LacA.</title>
        <authorList>
            <person name="Hampton H.G."/>
            <person name="Jackson S.A."/>
            <person name="Jauregui R."/>
            <person name="Poulter G.T.M."/>
            <person name="Salmond G.P.C."/>
            <person name="Fineran P.C."/>
        </authorList>
    </citation>
    <scope>NUCLEOTIDE SEQUENCE [LARGE SCALE GENOMIC DNA]</scope>
    <source>
        <strain evidence="9 12">ATCC 39006</strain>
    </source>
</reference>
<dbReference type="EMBL" id="CP025085">
    <property type="protein sequence ID" value="AUG99407.1"/>
    <property type="molecule type" value="Genomic_DNA"/>
</dbReference>
<dbReference type="EMBL" id="CP025084">
    <property type="protein sequence ID" value="AUH03725.1"/>
    <property type="molecule type" value="Genomic_DNA"/>
</dbReference>
<dbReference type="InterPro" id="IPR032818">
    <property type="entry name" value="DedA-like"/>
</dbReference>
<dbReference type="Pfam" id="PF09335">
    <property type="entry name" value="VTT_dom"/>
    <property type="match status" value="1"/>
</dbReference>
<accession>A0A2I5T4B5</accession>
<dbReference type="PANTHER" id="PTHR30353:SF15">
    <property type="entry name" value="INNER MEMBRANE PROTEIN YABI"/>
    <property type="match status" value="1"/>
</dbReference>
<organism evidence="10 11">
    <name type="scientific">Serratia sp. (strain ATCC 39006)</name>
    <name type="common">Prodigiosinella confusarubida</name>
    <dbReference type="NCBI Taxonomy" id="104623"/>
    <lineage>
        <taxon>Bacteria</taxon>
        <taxon>Pseudomonadati</taxon>
        <taxon>Pseudomonadota</taxon>
        <taxon>Gammaproteobacteria</taxon>
        <taxon>Enterobacterales</taxon>
        <taxon>Pectobacteriaceae</taxon>
        <taxon>Prodigiosinella</taxon>
    </lineage>
</organism>
<evidence type="ECO:0000256" key="7">
    <source>
        <dbReference type="RuleBase" id="RU367016"/>
    </source>
</evidence>
<keyword evidence="3 7" id="KW-1003">Cell membrane</keyword>
<dbReference type="STRING" id="104623.Ser39006_03900"/>
<keyword evidence="11" id="KW-1185">Reference proteome</keyword>
<reference evidence="10" key="2">
    <citation type="submission" date="2013-09" db="EMBL/GenBank/DDBJ databases">
        <authorList>
            <person name="Wang G."/>
            <person name="Yang Y."/>
            <person name="Su Y."/>
        </authorList>
    </citation>
    <scope>NUCLEOTIDE SEQUENCE</scope>
    <source>
        <strain evidence="10">ATCC 39006</strain>
    </source>
</reference>